<accession>A0A7C9PPZ1</accession>
<dbReference type="Pfam" id="PF12277">
    <property type="entry name" value="DUF3618"/>
    <property type="match status" value="1"/>
</dbReference>
<dbReference type="EMBL" id="JAAGWZ010000005">
    <property type="protein sequence ID" value="NEM92451.1"/>
    <property type="molecule type" value="Genomic_DNA"/>
</dbReference>
<gene>
    <name evidence="2" type="ORF">G3T37_13940</name>
</gene>
<proteinExistence type="predicted"/>
<evidence type="ECO:0000313" key="2">
    <source>
        <dbReference type="EMBL" id="NEM92451.1"/>
    </source>
</evidence>
<keyword evidence="1" id="KW-0472">Membrane</keyword>
<evidence type="ECO:0000256" key="1">
    <source>
        <dbReference type="SAM" id="Phobius"/>
    </source>
</evidence>
<keyword evidence="3" id="KW-1185">Reference proteome</keyword>
<comment type="caution">
    <text evidence="2">The sequence shown here is derived from an EMBL/GenBank/DDBJ whole genome shotgun (WGS) entry which is preliminary data.</text>
</comment>
<dbReference type="RefSeq" id="WP_163474513.1">
    <property type="nucleotide sequence ID" value="NZ_JAAGWZ010000005.1"/>
</dbReference>
<reference evidence="2 3" key="1">
    <citation type="journal article" date="2014" name="Int. J. Syst. Evol. Microbiol.">
        <title>Description of Galbitalea soli gen. nov., sp. nov., and Frondihabitans sucicola sp. nov.</title>
        <authorList>
            <person name="Kim S.J."/>
            <person name="Lim J.M."/>
            <person name="Ahn J.H."/>
            <person name="Weon H.Y."/>
            <person name="Hamada M."/>
            <person name="Suzuki K."/>
            <person name="Ahn T.Y."/>
            <person name="Kwon S.W."/>
        </authorList>
    </citation>
    <scope>NUCLEOTIDE SEQUENCE [LARGE SCALE GENOMIC DNA]</scope>
    <source>
        <strain evidence="2 3">NBRC 108727</strain>
    </source>
</reference>
<evidence type="ECO:0000313" key="3">
    <source>
        <dbReference type="Proteomes" id="UP000479756"/>
    </source>
</evidence>
<sequence length="75" mass="8042">MSESEIQARVAHTRATLENTLDAIEDKLNLPKRAAELGQRAQASYEKNPTPWLVGAIGVVGAAVGLVIWALSNDD</sequence>
<dbReference type="InterPro" id="IPR022062">
    <property type="entry name" value="DUF3618"/>
</dbReference>
<organism evidence="2 3">
    <name type="scientific">Galbitalea soli</name>
    <dbReference type="NCBI Taxonomy" id="1268042"/>
    <lineage>
        <taxon>Bacteria</taxon>
        <taxon>Bacillati</taxon>
        <taxon>Actinomycetota</taxon>
        <taxon>Actinomycetes</taxon>
        <taxon>Micrococcales</taxon>
        <taxon>Microbacteriaceae</taxon>
        <taxon>Galbitalea</taxon>
    </lineage>
</organism>
<name>A0A7C9PPZ1_9MICO</name>
<feature type="transmembrane region" description="Helical" evidence="1">
    <location>
        <begin position="52"/>
        <end position="71"/>
    </location>
</feature>
<dbReference type="AlphaFoldDB" id="A0A7C9PPZ1"/>
<protein>
    <submittedName>
        <fullName evidence="2">DUF3618 domain-containing protein</fullName>
    </submittedName>
</protein>
<keyword evidence="1" id="KW-0812">Transmembrane</keyword>
<keyword evidence="1" id="KW-1133">Transmembrane helix</keyword>
<dbReference type="Proteomes" id="UP000479756">
    <property type="component" value="Unassembled WGS sequence"/>
</dbReference>